<dbReference type="Pfam" id="PF00847">
    <property type="entry name" value="AP2"/>
    <property type="match status" value="1"/>
</dbReference>
<dbReference type="PANTHER" id="PTHR31839:SF39">
    <property type="entry name" value="CBF3 PROTEIN"/>
    <property type="match status" value="1"/>
</dbReference>
<feature type="region of interest" description="Disordered" evidence="8">
    <location>
        <begin position="1"/>
        <end position="29"/>
    </location>
</feature>
<dbReference type="GO" id="GO:0005634">
    <property type="term" value="C:nucleus"/>
    <property type="evidence" value="ECO:0007669"/>
    <property type="project" value="UniProtKB-SubCell"/>
</dbReference>
<dbReference type="SMART" id="SM00380">
    <property type="entry name" value="AP2"/>
    <property type="match status" value="1"/>
</dbReference>
<keyword evidence="5" id="KW-0804">Transcription</keyword>
<dbReference type="GO" id="GO:0003677">
    <property type="term" value="F:DNA binding"/>
    <property type="evidence" value="ECO:0007669"/>
    <property type="project" value="UniProtKB-KW"/>
</dbReference>
<evidence type="ECO:0000256" key="8">
    <source>
        <dbReference type="SAM" id="MobiDB-lite"/>
    </source>
</evidence>
<keyword evidence="11" id="KW-1185">Reference proteome</keyword>
<dbReference type="PANTHER" id="PTHR31839">
    <property type="entry name" value="DEHYDRATION-RESPONSIVE ELEMENT-BINDING PROTEIN 1D"/>
    <property type="match status" value="1"/>
</dbReference>
<evidence type="ECO:0000256" key="6">
    <source>
        <dbReference type="ARBA" id="ARBA00023242"/>
    </source>
</evidence>
<dbReference type="InterPro" id="IPR016177">
    <property type="entry name" value="DNA-bd_dom_sf"/>
</dbReference>
<evidence type="ECO:0000256" key="3">
    <source>
        <dbReference type="ARBA" id="ARBA00023125"/>
    </source>
</evidence>
<evidence type="ECO:0000313" key="11">
    <source>
        <dbReference type="Proteomes" id="UP001370490"/>
    </source>
</evidence>
<evidence type="ECO:0000256" key="7">
    <source>
        <dbReference type="ARBA" id="ARBA00024343"/>
    </source>
</evidence>
<dbReference type="InterPro" id="IPR036955">
    <property type="entry name" value="AP2/ERF_dom_sf"/>
</dbReference>
<accession>A0AAN8ZJR9</accession>
<dbReference type="PROSITE" id="PS51032">
    <property type="entry name" value="AP2_ERF"/>
    <property type="match status" value="1"/>
</dbReference>
<dbReference type="Proteomes" id="UP001370490">
    <property type="component" value="Unassembled WGS sequence"/>
</dbReference>
<gene>
    <name evidence="10" type="ORF">RJ641_025096</name>
</gene>
<comment type="caution">
    <text evidence="10">The sequence shown here is derived from an EMBL/GenBank/DDBJ whole genome shotgun (WGS) entry which is preliminary data.</text>
</comment>
<feature type="compositionally biased region" description="Basic residues" evidence="8">
    <location>
        <begin position="18"/>
        <end position="29"/>
    </location>
</feature>
<comment type="similarity">
    <text evidence="7">Belongs to the AP2/ERF transcription factor family. ERF subfamily.</text>
</comment>
<protein>
    <submittedName>
        <fullName evidence="10">AP2/ERF domain</fullName>
    </submittedName>
</protein>
<name>A0AAN8ZJR9_9MAGN</name>
<feature type="domain" description="AP2/ERF" evidence="9">
    <location>
        <begin position="35"/>
        <end position="91"/>
    </location>
</feature>
<dbReference type="AlphaFoldDB" id="A0AAN8ZJR9"/>
<dbReference type="InterPro" id="IPR001471">
    <property type="entry name" value="AP2/ERF_dom"/>
</dbReference>
<sequence length="199" mass="22278">MNFQNDSSVTPSAMSTNKPKRNAGRKKFKETRHPIYKGVRKRNGKWVCELRQPHTSSRIWLGTFSRPDMAARAHDVAALALRGDTASLNFPDKACVFPRAKSTSMGDIQCAALEAAHADEIGTWCSSSVFDSSCAMSREENFLEGSSRRVFLDEEELFNMPSLLDSMAEAMLITPPAMKKGYYWDGHVDDDMSLTLWSD</sequence>
<dbReference type="Gene3D" id="3.30.730.10">
    <property type="entry name" value="AP2/ERF domain"/>
    <property type="match status" value="1"/>
</dbReference>
<comment type="subcellular location">
    <subcellularLocation>
        <location evidence="1">Nucleus</location>
    </subcellularLocation>
</comment>
<dbReference type="PRINTS" id="PR00367">
    <property type="entry name" value="ETHRSPELEMNT"/>
</dbReference>
<keyword evidence="2" id="KW-0805">Transcription regulation</keyword>
<evidence type="ECO:0000256" key="2">
    <source>
        <dbReference type="ARBA" id="ARBA00023015"/>
    </source>
</evidence>
<dbReference type="SUPFAM" id="SSF54171">
    <property type="entry name" value="DNA-binding domain"/>
    <property type="match status" value="1"/>
</dbReference>
<keyword evidence="3" id="KW-0238">DNA-binding</keyword>
<keyword evidence="6" id="KW-0539">Nucleus</keyword>
<proteinExistence type="inferred from homology"/>
<dbReference type="EMBL" id="JBAMMX010000003">
    <property type="protein sequence ID" value="KAK6943994.1"/>
    <property type="molecule type" value="Genomic_DNA"/>
</dbReference>
<evidence type="ECO:0000256" key="4">
    <source>
        <dbReference type="ARBA" id="ARBA00023159"/>
    </source>
</evidence>
<dbReference type="CDD" id="cd00018">
    <property type="entry name" value="AP2"/>
    <property type="match status" value="1"/>
</dbReference>
<evidence type="ECO:0000313" key="10">
    <source>
        <dbReference type="EMBL" id="KAK6943994.1"/>
    </source>
</evidence>
<evidence type="ECO:0000256" key="1">
    <source>
        <dbReference type="ARBA" id="ARBA00004123"/>
    </source>
</evidence>
<organism evidence="10 11">
    <name type="scientific">Dillenia turbinata</name>
    <dbReference type="NCBI Taxonomy" id="194707"/>
    <lineage>
        <taxon>Eukaryota</taxon>
        <taxon>Viridiplantae</taxon>
        <taxon>Streptophyta</taxon>
        <taxon>Embryophyta</taxon>
        <taxon>Tracheophyta</taxon>
        <taxon>Spermatophyta</taxon>
        <taxon>Magnoliopsida</taxon>
        <taxon>eudicotyledons</taxon>
        <taxon>Gunneridae</taxon>
        <taxon>Pentapetalae</taxon>
        <taxon>Dilleniales</taxon>
        <taxon>Dilleniaceae</taxon>
        <taxon>Dillenia</taxon>
    </lineage>
</organism>
<evidence type="ECO:0000256" key="5">
    <source>
        <dbReference type="ARBA" id="ARBA00023163"/>
    </source>
</evidence>
<dbReference type="GO" id="GO:0003700">
    <property type="term" value="F:DNA-binding transcription factor activity"/>
    <property type="evidence" value="ECO:0007669"/>
    <property type="project" value="InterPro"/>
</dbReference>
<keyword evidence="4" id="KW-0010">Activator</keyword>
<feature type="compositionally biased region" description="Polar residues" evidence="8">
    <location>
        <begin position="1"/>
        <end position="17"/>
    </location>
</feature>
<reference evidence="10 11" key="1">
    <citation type="submission" date="2023-12" db="EMBL/GenBank/DDBJ databases">
        <title>A high-quality genome assembly for Dillenia turbinata (Dilleniales).</title>
        <authorList>
            <person name="Chanderbali A."/>
        </authorList>
    </citation>
    <scope>NUCLEOTIDE SEQUENCE [LARGE SCALE GENOMIC DNA]</scope>
    <source>
        <strain evidence="10">LSX21</strain>
        <tissue evidence="10">Leaf</tissue>
    </source>
</reference>
<dbReference type="InterPro" id="IPR045277">
    <property type="entry name" value="DRE1A-I"/>
</dbReference>
<evidence type="ECO:0000259" key="9">
    <source>
        <dbReference type="PROSITE" id="PS51032"/>
    </source>
</evidence>